<name>A0A7Z7IA93_9BURK</name>
<gene>
    <name evidence="2" type="ORF">SAMN05446927_4118</name>
</gene>
<evidence type="ECO:0000313" key="3">
    <source>
        <dbReference type="Proteomes" id="UP000219522"/>
    </source>
</evidence>
<evidence type="ECO:0000313" key="2">
    <source>
        <dbReference type="EMBL" id="SOE80866.1"/>
    </source>
</evidence>
<feature type="region of interest" description="Disordered" evidence="1">
    <location>
        <begin position="37"/>
        <end position="70"/>
    </location>
</feature>
<dbReference type="AlphaFoldDB" id="A0A7Z7IA93"/>
<reference evidence="2 3" key="1">
    <citation type="submission" date="2017-09" db="EMBL/GenBank/DDBJ databases">
        <authorList>
            <person name="Varghese N."/>
            <person name="Submissions S."/>
        </authorList>
    </citation>
    <scope>NUCLEOTIDE SEQUENCE [LARGE SCALE GENOMIC DNA]</scope>
    <source>
        <strain evidence="2 3">OK806</strain>
    </source>
</reference>
<dbReference type="EMBL" id="OCSU01000002">
    <property type="protein sequence ID" value="SOE80866.1"/>
    <property type="molecule type" value="Genomic_DNA"/>
</dbReference>
<protein>
    <submittedName>
        <fullName evidence="2">Uncharacterized protein</fullName>
    </submittedName>
</protein>
<keyword evidence="3" id="KW-1185">Reference proteome</keyword>
<evidence type="ECO:0000256" key="1">
    <source>
        <dbReference type="SAM" id="MobiDB-lite"/>
    </source>
</evidence>
<dbReference type="Proteomes" id="UP000219522">
    <property type="component" value="Unassembled WGS sequence"/>
</dbReference>
<accession>A0A7Z7IA93</accession>
<comment type="caution">
    <text evidence="2">The sequence shown here is derived from an EMBL/GenBank/DDBJ whole genome shotgun (WGS) entry which is preliminary data.</text>
</comment>
<proteinExistence type="predicted"/>
<sequence length="70" mass="8151">MGDDMSDDSGRATFARITSEIANGTFHWVARRILEPEPMHPGPLTLEQKRERARTRKARQRMRSRRADND</sequence>
<feature type="compositionally biased region" description="Basic residues" evidence="1">
    <location>
        <begin position="51"/>
        <end position="64"/>
    </location>
</feature>
<dbReference type="RefSeq" id="WP_097190215.1">
    <property type="nucleotide sequence ID" value="NZ_OCSU01000002.1"/>
</dbReference>
<organism evidence="2 3">
    <name type="scientific">Caballeronia arationis</name>
    <dbReference type="NCBI Taxonomy" id="1777142"/>
    <lineage>
        <taxon>Bacteria</taxon>
        <taxon>Pseudomonadati</taxon>
        <taxon>Pseudomonadota</taxon>
        <taxon>Betaproteobacteria</taxon>
        <taxon>Burkholderiales</taxon>
        <taxon>Burkholderiaceae</taxon>
        <taxon>Caballeronia</taxon>
    </lineage>
</organism>